<dbReference type="SUPFAM" id="SSF81383">
    <property type="entry name" value="F-box domain"/>
    <property type="match status" value="1"/>
</dbReference>
<dbReference type="PANTHER" id="PTHR13318:SF95">
    <property type="entry name" value="F-BOX PROTEIN YLR352W"/>
    <property type="match status" value="1"/>
</dbReference>
<evidence type="ECO:0000259" key="1">
    <source>
        <dbReference type="Pfam" id="PF25372"/>
    </source>
</evidence>
<dbReference type="SMART" id="SM00367">
    <property type="entry name" value="LRR_CC"/>
    <property type="match status" value="4"/>
</dbReference>
<dbReference type="Gene3D" id="1.20.1280.50">
    <property type="match status" value="1"/>
</dbReference>
<dbReference type="InterPro" id="IPR057207">
    <property type="entry name" value="FBXL15_LRR"/>
</dbReference>
<dbReference type="GO" id="GO:0031146">
    <property type="term" value="P:SCF-dependent proteasomal ubiquitin-dependent protein catabolic process"/>
    <property type="evidence" value="ECO:0007669"/>
    <property type="project" value="TreeGrafter"/>
</dbReference>
<dbReference type="EMBL" id="VEPZ02001088">
    <property type="protein sequence ID" value="KAE8695317.1"/>
    <property type="molecule type" value="Genomic_DNA"/>
</dbReference>
<dbReference type="InterPro" id="IPR006553">
    <property type="entry name" value="Leu-rich_rpt_Cys-con_subtyp"/>
</dbReference>
<dbReference type="Pfam" id="PF25372">
    <property type="entry name" value="DUF7885"/>
    <property type="match status" value="1"/>
</dbReference>
<keyword evidence="3" id="KW-1185">Reference proteome</keyword>
<evidence type="ECO:0000313" key="3">
    <source>
        <dbReference type="Proteomes" id="UP000436088"/>
    </source>
</evidence>
<dbReference type="InterPro" id="IPR036047">
    <property type="entry name" value="F-box-like_dom_sf"/>
</dbReference>
<accession>A0A6A2ZV76</accession>
<organism evidence="2 3">
    <name type="scientific">Hibiscus syriacus</name>
    <name type="common">Rose of Sharon</name>
    <dbReference type="NCBI Taxonomy" id="106335"/>
    <lineage>
        <taxon>Eukaryota</taxon>
        <taxon>Viridiplantae</taxon>
        <taxon>Streptophyta</taxon>
        <taxon>Embryophyta</taxon>
        <taxon>Tracheophyta</taxon>
        <taxon>Spermatophyta</taxon>
        <taxon>Magnoliopsida</taxon>
        <taxon>eudicotyledons</taxon>
        <taxon>Gunneridae</taxon>
        <taxon>Pentapetalae</taxon>
        <taxon>rosids</taxon>
        <taxon>malvids</taxon>
        <taxon>Malvales</taxon>
        <taxon>Malvaceae</taxon>
        <taxon>Malvoideae</taxon>
        <taxon>Hibiscus</taxon>
    </lineage>
</organism>
<sequence>MVGGATSIMLLPDDCLCSIFNFLWCTTDRESFGLTCHRWLNIQNLQRRSLQFPFRFSRVGPSSLSQSCTDISSFHFHRILTRFQHLEYLPLSGCTEITDAALNYLKPYGSRLQTLCLDSCLRISKYGISLVGVGCPSLTTISLYRLNIDDTGLKALANSCSALKRVNLSYCLHISDSGLSALCQGCRELQAIKISRLQGCTQTSEMDWKQSGMDLRWGLKSSAFDFVEVLPMLLLLHSQKGVRNSRSGTWHGVMRLGFVDGLPLDQTAII</sequence>
<name>A0A6A2ZV76_HIBSY</name>
<feature type="domain" description="F-box/LRR-repeat protein 15-like leucin rich repeat" evidence="1">
    <location>
        <begin position="80"/>
        <end position="185"/>
    </location>
</feature>
<proteinExistence type="predicted"/>
<evidence type="ECO:0000313" key="2">
    <source>
        <dbReference type="EMBL" id="KAE8695317.1"/>
    </source>
</evidence>
<dbReference type="AlphaFoldDB" id="A0A6A2ZV76"/>
<gene>
    <name evidence="2" type="ORF">F3Y22_tig00110721pilonHSYRG00104</name>
</gene>
<dbReference type="InterPro" id="IPR032675">
    <property type="entry name" value="LRR_dom_sf"/>
</dbReference>
<reference evidence="2" key="1">
    <citation type="submission" date="2019-09" db="EMBL/GenBank/DDBJ databases">
        <title>Draft genome information of white flower Hibiscus syriacus.</title>
        <authorList>
            <person name="Kim Y.-M."/>
        </authorList>
    </citation>
    <scope>NUCLEOTIDE SEQUENCE [LARGE SCALE GENOMIC DNA]</scope>
    <source>
        <strain evidence="2">YM2019G1</strain>
    </source>
</reference>
<dbReference type="SUPFAM" id="SSF52047">
    <property type="entry name" value="RNI-like"/>
    <property type="match status" value="1"/>
</dbReference>
<dbReference type="PANTHER" id="PTHR13318">
    <property type="entry name" value="PARTNER OF PAIRED, ISOFORM B-RELATED"/>
    <property type="match status" value="1"/>
</dbReference>
<dbReference type="GO" id="GO:0019005">
    <property type="term" value="C:SCF ubiquitin ligase complex"/>
    <property type="evidence" value="ECO:0007669"/>
    <property type="project" value="TreeGrafter"/>
</dbReference>
<protein>
    <submittedName>
        <fullName evidence="2">F-box/LRR-repeat protein 12</fullName>
    </submittedName>
</protein>
<comment type="caution">
    <text evidence="2">The sequence shown here is derived from an EMBL/GenBank/DDBJ whole genome shotgun (WGS) entry which is preliminary data.</text>
</comment>
<dbReference type="Gene3D" id="3.80.10.10">
    <property type="entry name" value="Ribonuclease Inhibitor"/>
    <property type="match status" value="1"/>
</dbReference>
<dbReference type="Proteomes" id="UP000436088">
    <property type="component" value="Unassembled WGS sequence"/>
</dbReference>